<protein>
    <recommendedName>
        <fullName evidence="3">TOMM leader peptide-binding protein</fullName>
    </recommendedName>
</protein>
<dbReference type="Proteomes" id="UP000678513">
    <property type="component" value="Chromosome"/>
</dbReference>
<organism evidence="1 2">
    <name type="scientific">Arachnia rubra</name>
    <dbReference type="NCBI Taxonomy" id="1547448"/>
    <lineage>
        <taxon>Bacteria</taxon>
        <taxon>Bacillati</taxon>
        <taxon>Actinomycetota</taxon>
        <taxon>Actinomycetes</taxon>
        <taxon>Propionibacteriales</taxon>
        <taxon>Propionibacteriaceae</taxon>
        <taxon>Arachnia</taxon>
    </lineage>
</organism>
<dbReference type="Gene3D" id="3.40.50.720">
    <property type="entry name" value="NAD(P)-binding Rossmann-like Domain"/>
    <property type="match status" value="1"/>
</dbReference>
<evidence type="ECO:0008006" key="3">
    <source>
        <dbReference type="Google" id="ProtNLM"/>
    </source>
</evidence>
<name>A0ABX7Y5Y2_9ACTN</name>
<evidence type="ECO:0000313" key="2">
    <source>
        <dbReference type="Proteomes" id="UP000678513"/>
    </source>
</evidence>
<keyword evidence="2" id="KW-1185">Reference proteome</keyword>
<dbReference type="EMBL" id="CP072384">
    <property type="protein sequence ID" value="QUC07913.1"/>
    <property type="molecule type" value="Genomic_DNA"/>
</dbReference>
<proteinExistence type="predicted"/>
<reference evidence="1 2" key="1">
    <citation type="submission" date="2021-03" db="EMBL/GenBank/DDBJ databases">
        <title>Human Oral Microbial Genomes.</title>
        <authorList>
            <person name="Johnston C.D."/>
            <person name="Chen T."/>
            <person name="Dewhirst F.E."/>
        </authorList>
    </citation>
    <scope>NUCLEOTIDE SEQUENCE [LARGE SCALE GENOMIC DNA]</scope>
    <source>
        <strain evidence="1 2">DSMZ 100122</strain>
    </source>
</reference>
<accession>A0ABX7Y5Y2</accession>
<evidence type="ECO:0000313" key="1">
    <source>
        <dbReference type="EMBL" id="QUC07913.1"/>
    </source>
</evidence>
<dbReference type="RefSeq" id="WP_212323143.1">
    <property type="nucleotide sequence ID" value="NZ_AP024463.1"/>
</dbReference>
<sequence length="238" mass="25835">MAVFRLSPAWVLDGCEVHGGDDARFLISAPTLAARFAGGAAVDRSDIPDGELEEFEQLRSAGVIAPELTSVTGRVALLGDPFPEELQENAGWELAGLGDADLAVVVRHRSTHLGIAHQVLGLELPHLYVDIAFHHTVSIGPLVIPHETPCISCLYGRLNERWGDREPPSQPGVVTDYGPLAAALICVEVKRCLQGDTSLVGWTVAWDLRQRRVMREKLLTVPACPYCQEYESSGVIPL</sequence>
<gene>
    <name evidence="1" type="ORF">J5A65_13515</name>
</gene>